<organism evidence="1">
    <name type="scientific">Ajellomyces dermatitidis (strain ATCC 18188 / CBS 674.68)</name>
    <name type="common">Blastomyces dermatitidis</name>
    <dbReference type="NCBI Taxonomy" id="653446"/>
    <lineage>
        <taxon>Eukaryota</taxon>
        <taxon>Fungi</taxon>
        <taxon>Dikarya</taxon>
        <taxon>Ascomycota</taxon>
        <taxon>Pezizomycotina</taxon>
        <taxon>Eurotiomycetes</taxon>
        <taxon>Eurotiomycetidae</taxon>
        <taxon>Onygenales</taxon>
        <taxon>Ajellomycetaceae</taxon>
        <taxon>Blastomyces</taxon>
    </lineage>
</organism>
<name>A0A0J9EQN0_AJEDA</name>
<dbReference type="EMBL" id="GG749465">
    <property type="protein sequence ID" value="KMW68336.1"/>
    <property type="molecule type" value="Genomic_DNA"/>
</dbReference>
<dbReference type="AlphaFoldDB" id="A0A0J9EQN0"/>
<gene>
    <name evidence="1" type="ORF">BDDG_12743</name>
</gene>
<protein>
    <submittedName>
        <fullName evidence="1">Uncharacterized protein</fullName>
    </submittedName>
</protein>
<proteinExistence type="predicted"/>
<evidence type="ECO:0000313" key="1">
    <source>
        <dbReference type="EMBL" id="KMW68336.1"/>
    </source>
</evidence>
<accession>A0A0J9EQN0</accession>
<sequence length="67" mass="7829">MRMKVMSRVEPQRGLGAARGVTDMIFFYLQRLLSTVKILSQQLFYESVKSSRDYTVHTELSQFNSDH</sequence>
<dbReference type="Proteomes" id="UP000007802">
    <property type="component" value="Unassembled WGS sequence"/>
</dbReference>
<reference evidence="1" key="1">
    <citation type="submission" date="2010-03" db="EMBL/GenBank/DDBJ databases">
        <title>Annotation of Blastomyces dermatitidis strain ATCC 18188.</title>
        <authorList>
            <consortium name="The Broad Institute Genome Sequencing Platform"/>
            <consortium name="Broad Institute Genome Sequencing Center for Infectious Disease."/>
            <person name="Cuomo C."/>
            <person name="Klein B."/>
            <person name="Sullivan T."/>
            <person name="Heitman J."/>
            <person name="Young S."/>
            <person name="Zeng Q."/>
            <person name="Gargeya S."/>
            <person name="Alvarado L."/>
            <person name="Berlin A.M."/>
            <person name="Chapman S.B."/>
            <person name="Chen Z."/>
            <person name="Freedman E."/>
            <person name="Gellesch M."/>
            <person name="Goldberg J."/>
            <person name="Griggs A."/>
            <person name="Gujja S."/>
            <person name="Heilman E."/>
            <person name="Heiman D."/>
            <person name="Howarth C."/>
            <person name="Mehta T."/>
            <person name="Neiman D."/>
            <person name="Pearson M."/>
            <person name="Roberts A."/>
            <person name="Saif S."/>
            <person name="Shea T."/>
            <person name="Shenoy N."/>
            <person name="Sisk P."/>
            <person name="Stolte C."/>
            <person name="Sykes S."/>
            <person name="White J."/>
            <person name="Yandava C."/>
            <person name="Haas B."/>
            <person name="Nusbaum C."/>
            <person name="Birren B."/>
        </authorList>
    </citation>
    <scope>NUCLEOTIDE SEQUENCE</scope>
    <source>
        <strain evidence="1">ATCC 18188</strain>
    </source>
</reference>